<evidence type="ECO:0000313" key="11">
    <source>
        <dbReference type="Proteomes" id="UP000220914"/>
    </source>
</evidence>
<evidence type="ECO:0000313" key="10">
    <source>
        <dbReference type="EMBL" id="PEG40462.1"/>
    </source>
</evidence>
<name>A0A2A7N8L8_MYCAG</name>
<accession>A0A2A7N8L8</accession>
<dbReference type="PANTHER" id="PTHR11795:SF445">
    <property type="entry name" value="AMINO ACID ABC TRANSPORTER PERMEASE PROTEIN"/>
    <property type="match status" value="1"/>
</dbReference>
<dbReference type="EMBL" id="PDCP01000010">
    <property type="protein sequence ID" value="PEG40462.1"/>
    <property type="molecule type" value="Genomic_DNA"/>
</dbReference>
<keyword evidence="6 9" id="KW-1133">Transmembrane helix</keyword>
<feature type="transmembrane region" description="Helical" evidence="9">
    <location>
        <begin position="80"/>
        <end position="98"/>
    </location>
</feature>
<dbReference type="InterPro" id="IPR052157">
    <property type="entry name" value="BCAA_transport_permease"/>
</dbReference>
<feature type="transmembrane region" description="Helical" evidence="9">
    <location>
        <begin position="110"/>
        <end position="133"/>
    </location>
</feature>
<dbReference type="CDD" id="cd06582">
    <property type="entry name" value="TM_PBP1_LivH_like"/>
    <property type="match status" value="1"/>
</dbReference>
<feature type="transmembrane region" description="Helical" evidence="9">
    <location>
        <begin position="18"/>
        <end position="44"/>
    </location>
</feature>
<dbReference type="OrthoDB" id="3572933at2"/>
<keyword evidence="7 9" id="KW-0472">Membrane</keyword>
<dbReference type="Proteomes" id="UP000220914">
    <property type="component" value="Unassembled WGS sequence"/>
</dbReference>
<keyword evidence="3" id="KW-1003">Cell membrane</keyword>
<feature type="transmembrane region" description="Helical" evidence="9">
    <location>
        <begin position="156"/>
        <end position="178"/>
    </location>
</feature>
<gene>
    <name evidence="10" type="ORF">CQY20_07740</name>
</gene>
<comment type="caution">
    <text evidence="10">The sequence shown here is derived from an EMBL/GenBank/DDBJ whole genome shotgun (WGS) entry which is preliminary data.</text>
</comment>
<sequence>MGRPCRCSYISGDRIVTLVLQTLVSTLVQGSILALITIGMSLVYGTLRVLNMAQGVMVMVGGMAAWVFVAQWGLPVWASLLFAAAVAFALGVLTYYTAVRPLLGRLGVDFEMTAFISTFAIATIIQSVVLAGFGPRQRSFPELITGRVDLVSGVSITYHSLLMAALAIVALLALGAFLTRSRYGLAITAVAQDIDAARLLGIPATRVYVITIGLAAALAGIAGVLLAPIYFVYPNAGDLPLLQAMIVAIFAGLGSVRGTIIAAYVIGFVQAAVSIYWSSTYALPVLYAVILVVLLVRPWGIDGKPQEARL</sequence>
<reference evidence="10 11" key="1">
    <citation type="submission" date="2017-10" db="EMBL/GenBank/DDBJ databases">
        <title>The new phylogeny of genus Mycobacterium.</title>
        <authorList>
            <person name="Tortoli E."/>
            <person name="Trovato A."/>
            <person name="Cirillo D.M."/>
        </authorList>
    </citation>
    <scope>NUCLEOTIDE SEQUENCE [LARGE SCALE GENOMIC DNA]</scope>
    <source>
        <strain evidence="10 11">CCUG37673</strain>
    </source>
</reference>
<proteinExistence type="inferred from homology"/>
<evidence type="ECO:0000256" key="7">
    <source>
        <dbReference type="ARBA" id="ARBA00023136"/>
    </source>
</evidence>
<dbReference type="GO" id="GO:0005886">
    <property type="term" value="C:plasma membrane"/>
    <property type="evidence" value="ECO:0007669"/>
    <property type="project" value="UniProtKB-SubCell"/>
</dbReference>
<evidence type="ECO:0000256" key="4">
    <source>
        <dbReference type="ARBA" id="ARBA00022692"/>
    </source>
</evidence>
<dbReference type="AlphaFoldDB" id="A0A2A7N8L8"/>
<evidence type="ECO:0000256" key="8">
    <source>
        <dbReference type="ARBA" id="ARBA00037998"/>
    </source>
</evidence>
<keyword evidence="11" id="KW-1185">Reference proteome</keyword>
<feature type="transmembrane region" description="Helical" evidence="9">
    <location>
        <begin position="207"/>
        <end position="233"/>
    </location>
</feature>
<comment type="subcellular location">
    <subcellularLocation>
        <location evidence="1">Cell membrane</location>
        <topology evidence="1">Multi-pass membrane protein</topology>
    </subcellularLocation>
</comment>
<feature type="transmembrane region" description="Helical" evidence="9">
    <location>
        <begin position="245"/>
        <end position="269"/>
    </location>
</feature>
<evidence type="ECO:0000256" key="5">
    <source>
        <dbReference type="ARBA" id="ARBA00022970"/>
    </source>
</evidence>
<evidence type="ECO:0000256" key="9">
    <source>
        <dbReference type="SAM" id="Phobius"/>
    </source>
</evidence>
<dbReference type="PANTHER" id="PTHR11795">
    <property type="entry name" value="BRANCHED-CHAIN AMINO ACID TRANSPORT SYSTEM PERMEASE PROTEIN LIVH"/>
    <property type="match status" value="1"/>
</dbReference>
<dbReference type="GO" id="GO:0022857">
    <property type="term" value="F:transmembrane transporter activity"/>
    <property type="evidence" value="ECO:0007669"/>
    <property type="project" value="InterPro"/>
</dbReference>
<protein>
    <recommendedName>
        <fullName evidence="12">Branched-chain amino acid ABC transporter permease</fullName>
    </recommendedName>
</protein>
<feature type="transmembrane region" description="Helical" evidence="9">
    <location>
        <begin position="281"/>
        <end position="300"/>
    </location>
</feature>
<dbReference type="Pfam" id="PF02653">
    <property type="entry name" value="BPD_transp_2"/>
    <property type="match status" value="1"/>
</dbReference>
<evidence type="ECO:0000256" key="1">
    <source>
        <dbReference type="ARBA" id="ARBA00004651"/>
    </source>
</evidence>
<dbReference type="InterPro" id="IPR001851">
    <property type="entry name" value="ABC_transp_permease"/>
</dbReference>
<keyword evidence="2" id="KW-0813">Transport</keyword>
<keyword evidence="5" id="KW-0029">Amino-acid transport</keyword>
<comment type="similarity">
    <text evidence="8">Belongs to the binding-protein-dependent transport system permease family. LivHM subfamily.</text>
</comment>
<organism evidence="10 11">
    <name type="scientific">Mycolicibacterium agri</name>
    <name type="common">Mycobacterium agri</name>
    <dbReference type="NCBI Taxonomy" id="36811"/>
    <lineage>
        <taxon>Bacteria</taxon>
        <taxon>Bacillati</taxon>
        <taxon>Actinomycetota</taxon>
        <taxon>Actinomycetes</taxon>
        <taxon>Mycobacteriales</taxon>
        <taxon>Mycobacteriaceae</taxon>
        <taxon>Mycolicibacterium</taxon>
    </lineage>
</organism>
<evidence type="ECO:0000256" key="2">
    <source>
        <dbReference type="ARBA" id="ARBA00022448"/>
    </source>
</evidence>
<evidence type="ECO:0000256" key="3">
    <source>
        <dbReference type="ARBA" id="ARBA00022475"/>
    </source>
</evidence>
<feature type="transmembrane region" description="Helical" evidence="9">
    <location>
        <begin position="56"/>
        <end position="74"/>
    </location>
</feature>
<dbReference type="GO" id="GO:0006865">
    <property type="term" value="P:amino acid transport"/>
    <property type="evidence" value="ECO:0007669"/>
    <property type="project" value="UniProtKB-KW"/>
</dbReference>
<evidence type="ECO:0000256" key="6">
    <source>
        <dbReference type="ARBA" id="ARBA00022989"/>
    </source>
</evidence>
<keyword evidence="4 9" id="KW-0812">Transmembrane</keyword>
<evidence type="ECO:0008006" key="12">
    <source>
        <dbReference type="Google" id="ProtNLM"/>
    </source>
</evidence>